<comment type="similarity">
    <text evidence="2">Belongs to the SKP1 family.</text>
</comment>
<evidence type="ECO:0000313" key="7">
    <source>
        <dbReference type="EMBL" id="KAF2483161.1"/>
    </source>
</evidence>
<dbReference type="GO" id="GO:0006511">
    <property type="term" value="P:ubiquitin-dependent protein catabolic process"/>
    <property type="evidence" value="ECO:0007669"/>
    <property type="project" value="InterPro"/>
</dbReference>
<name>A0A6A6PTZ5_9PEZI</name>
<evidence type="ECO:0000256" key="4">
    <source>
        <dbReference type="ARBA" id="ARBA00023242"/>
    </source>
</evidence>
<evidence type="ECO:0000313" key="8">
    <source>
        <dbReference type="Proteomes" id="UP000799767"/>
    </source>
</evidence>
<gene>
    <name evidence="7" type="ORF">BDY17DRAFT_296925</name>
</gene>
<dbReference type="CDD" id="cd18321">
    <property type="entry name" value="BTB_POZ_EloC"/>
    <property type="match status" value="1"/>
</dbReference>
<feature type="domain" description="SKP1 component POZ" evidence="6">
    <location>
        <begin position="8"/>
        <end position="71"/>
    </location>
</feature>
<protein>
    <recommendedName>
        <fullName evidence="3">Elongin-C</fullName>
    </recommendedName>
</protein>
<dbReference type="OrthoDB" id="249087at2759"/>
<comment type="subcellular location">
    <subcellularLocation>
        <location evidence="1">Nucleus</location>
    </subcellularLocation>
</comment>
<dbReference type="InterPro" id="IPR039948">
    <property type="entry name" value="ELC1"/>
</dbReference>
<dbReference type="InterPro" id="IPR016073">
    <property type="entry name" value="Skp1_comp_POZ"/>
</dbReference>
<evidence type="ECO:0000256" key="1">
    <source>
        <dbReference type="ARBA" id="ARBA00004123"/>
    </source>
</evidence>
<reference evidence="7" key="1">
    <citation type="journal article" date="2020" name="Stud. Mycol.">
        <title>101 Dothideomycetes genomes: a test case for predicting lifestyles and emergence of pathogens.</title>
        <authorList>
            <person name="Haridas S."/>
            <person name="Albert R."/>
            <person name="Binder M."/>
            <person name="Bloem J."/>
            <person name="Labutti K."/>
            <person name="Salamov A."/>
            <person name="Andreopoulos B."/>
            <person name="Baker S."/>
            <person name="Barry K."/>
            <person name="Bills G."/>
            <person name="Bluhm B."/>
            <person name="Cannon C."/>
            <person name="Castanera R."/>
            <person name="Culley D."/>
            <person name="Daum C."/>
            <person name="Ezra D."/>
            <person name="Gonzalez J."/>
            <person name="Henrissat B."/>
            <person name="Kuo A."/>
            <person name="Liang C."/>
            <person name="Lipzen A."/>
            <person name="Lutzoni F."/>
            <person name="Magnuson J."/>
            <person name="Mondo S."/>
            <person name="Nolan M."/>
            <person name="Ohm R."/>
            <person name="Pangilinan J."/>
            <person name="Park H.-J."/>
            <person name="Ramirez L."/>
            <person name="Alfaro M."/>
            <person name="Sun H."/>
            <person name="Tritt A."/>
            <person name="Yoshinaga Y."/>
            <person name="Zwiers L.-H."/>
            <person name="Turgeon B."/>
            <person name="Goodwin S."/>
            <person name="Spatafora J."/>
            <person name="Crous P."/>
            <person name="Grigoriev I."/>
        </authorList>
    </citation>
    <scope>NUCLEOTIDE SEQUENCE</scope>
    <source>
        <strain evidence="7">CBS 113389</strain>
    </source>
</reference>
<sequence>MSSELTDYVTLVSSDGFSFVVQRSCACISGAIKRMLDPAYGFTESRTNTCRFENMSGAVLEKVCEYFYYKEKYQDAKDAPDMDFPLELALELLIAADYLDV</sequence>
<dbReference type="Gene3D" id="3.30.710.10">
    <property type="entry name" value="Potassium Channel Kv1.1, Chain A"/>
    <property type="match status" value="1"/>
</dbReference>
<dbReference type="InterPro" id="IPR011333">
    <property type="entry name" value="SKP1/BTB/POZ_sf"/>
</dbReference>
<dbReference type="Proteomes" id="UP000799767">
    <property type="component" value="Unassembled WGS sequence"/>
</dbReference>
<evidence type="ECO:0000256" key="3">
    <source>
        <dbReference type="ARBA" id="ARBA00021347"/>
    </source>
</evidence>
<dbReference type="GeneID" id="54474518"/>
<keyword evidence="4" id="KW-0539">Nucleus</keyword>
<dbReference type="FunFam" id="3.30.710.10:FF:000035">
    <property type="entry name" value="Elongin C transcription elongation factor"/>
    <property type="match status" value="1"/>
</dbReference>
<dbReference type="SUPFAM" id="SSF54695">
    <property type="entry name" value="POZ domain"/>
    <property type="match status" value="1"/>
</dbReference>
<proteinExistence type="inferred from homology"/>
<organism evidence="7 8">
    <name type="scientific">Neohortaea acidophila</name>
    <dbReference type="NCBI Taxonomy" id="245834"/>
    <lineage>
        <taxon>Eukaryota</taxon>
        <taxon>Fungi</taxon>
        <taxon>Dikarya</taxon>
        <taxon>Ascomycota</taxon>
        <taxon>Pezizomycotina</taxon>
        <taxon>Dothideomycetes</taxon>
        <taxon>Dothideomycetidae</taxon>
        <taxon>Mycosphaerellales</taxon>
        <taxon>Teratosphaeriaceae</taxon>
        <taxon>Neohortaea</taxon>
    </lineage>
</organism>
<dbReference type="PANTHER" id="PTHR20648">
    <property type="entry name" value="ELONGIN-C"/>
    <property type="match status" value="1"/>
</dbReference>
<accession>A0A6A6PTZ5</accession>
<dbReference type="AlphaFoldDB" id="A0A6A6PTZ5"/>
<comment type="function">
    <text evidence="5">Essential component of the SCF (SKP1-CUL1-F-box protein) E3 ubiquitin ligase complexes, which mediate the ubiquitination and subsequent proteasomal degradation of target proteins. Controls sulfur metabolite repression, probably by mediating the inactivation or degradation of the metR transcription factor.</text>
</comment>
<dbReference type="EMBL" id="MU001635">
    <property type="protein sequence ID" value="KAF2483161.1"/>
    <property type="molecule type" value="Genomic_DNA"/>
</dbReference>
<evidence type="ECO:0000259" key="6">
    <source>
        <dbReference type="Pfam" id="PF03931"/>
    </source>
</evidence>
<evidence type="ECO:0000256" key="2">
    <source>
        <dbReference type="ARBA" id="ARBA00009993"/>
    </source>
</evidence>
<evidence type="ECO:0000256" key="5">
    <source>
        <dbReference type="ARBA" id="ARBA00045385"/>
    </source>
</evidence>
<dbReference type="Pfam" id="PF03931">
    <property type="entry name" value="Skp1_POZ"/>
    <property type="match status" value="1"/>
</dbReference>
<keyword evidence="8" id="KW-1185">Reference proteome</keyword>
<dbReference type="RefSeq" id="XP_033589731.1">
    <property type="nucleotide sequence ID" value="XM_033733516.1"/>
</dbReference>
<dbReference type="GO" id="GO:0005634">
    <property type="term" value="C:nucleus"/>
    <property type="evidence" value="ECO:0007669"/>
    <property type="project" value="UniProtKB-SubCell"/>
</dbReference>
<dbReference type="SMART" id="SM00512">
    <property type="entry name" value="Skp1"/>
    <property type="match status" value="1"/>
</dbReference>
<dbReference type="InterPro" id="IPR001232">
    <property type="entry name" value="SKP1-like"/>
</dbReference>